<evidence type="ECO:0000256" key="1">
    <source>
        <dbReference type="ARBA" id="ARBA00004752"/>
    </source>
</evidence>
<keyword evidence="9" id="KW-0472">Membrane</keyword>
<dbReference type="PROSITE" id="PS52029">
    <property type="entry name" value="LD_TPASE"/>
    <property type="match status" value="1"/>
</dbReference>
<evidence type="ECO:0000256" key="7">
    <source>
        <dbReference type="PROSITE-ProRule" id="PRU01373"/>
    </source>
</evidence>
<accession>A0A6J4VNT7</accession>
<keyword evidence="5 7" id="KW-0573">Peptidoglycan synthesis</keyword>
<keyword evidence="9" id="KW-0812">Transmembrane</keyword>
<dbReference type="UniPathway" id="UPA00219"/>
<dbReference type="GO" id="GO:0008360">
    <property type="term" value="P:regulation of cell shape"/>
    <property type="evidence" value="ECO:0007669"/>
    <property type="project" value="UniProtKB-UniRule"/>
</dbReference>
<evidence type="ECO:0000256" key="8">
    <source>
        <dbReference type="SAM" id="MobiDB-lite"/>
    </source>
</evidence>
<evidence type="ECO:0000256" key="9">
    <source>
        <dbReference type="SAM" id="Phobius"/>
    </source>
</evidence>
<dbReference type="AlphaFoldDB" id="A0A6J4VNT7"/>
<feature type="region of interest" description="Disordered" evidence="8">
    <location>
        <begin position="255"/>
        <end position="277"/>
    </location>
</feature>
<evidence type="ECO:0000256" key="5">
    <source>
        <dbReference type="ARBA" id="ARBA00022984"/>
    </source>
</evidence>
<name>A0A6J4VNT7_9BACT</name>
<protein>
    <submittedName>
        <fullName evidence="11">Signal recognition particle receptor protein FtsY (Alpha subunit)</fullName>
    </submittedName>
</protein>
<comment type="similarity">
    <text evidence="2">Belongs to the YkuD family.</text>
</comment>
<evidence type="ECO:0000256" key="6">
    <source>
        <dbReference type="ARBA" id="ARBA00023316"/>
    </source>
</evidence>
<dbReference type="GO" id="GO:0005576">
    <property type="term" value="C:extracellular region"/>
    <property type="evidence" value="ECO:0007669"/>
    <property type="project" value="TreeGrafter"/>
</dbReference>
<dbReference type="GO" id="GO:0018104">
    <property type="term" value="P:peptidoglycan-protein cross-linking"/>
    <property type="evidence" value="ECO:0007669"/>
    <property type="project" value="TreeGrafter"/>
</dbReference>
<gene>
    <name evidence="11" type="ORF">AVDCRST_MAG19-4391</name>
</gene>
<dbReference type="PANTHER" id="PTHR30582">
    <property type="entry name" value="L,D-TRANSPEPTIDASE"/>
    <property type="match status" value="1"/>
</dbReference>
<reference evidence="11" key="1">
    <citation type="submission" date="2020-02" db="EMBL/GenBank/DDBJ databases">
        <authorList>
            <person name="Meier V. D."/>
        </authorList>
    </citation>
    <scope>NUCLEOTIDE SEQUENCE</scope>
    <source>
        <strain evidence="11">AVDCRST_MAG19</strain>
    </source>
</reference>
<evidence type="ECO:0000256" key="3">
    <source>
        <dbReference type="ARBA" id="ARBA00022679"/>
    </source>
</evidence>
<dbReference type="InterPro" id="IPR005490">
    <property type="entry name" value="LD_TPept_cat_dom"/>
</dbReference>
<dbReference type="Gene3D" id="2.40.440.10">
    <property type="entry name" value="L,D-transpeptidase catalytic domain-like"/>
    <property type="match status" value="1"/>
</dbReference>
<feature type="transmembrane region" description="Helical" evidence="9">
    <location>
        <begin position="21"/>
        <end position="39"/>
    </location>
</feature>
<dbReference type="EMBL" id="CADCWL010000241">
    <property type="protein sequence ID" value="CAA9583401.1"/>
    <property type="molecule type" value="Genomic_DNA"/>
</dbReference>
<dbReference type="PANTHER" id="PTHR30582:SF2">
    <property type="entry name" value="L,D-TRANSPEPTIDASE YCIB-RELATED"/>
    <property type="match status" value="1"/>
</dbReference>
<dbReference type="CDD" id="cd16913">
    <property type="entry name" value="YkuD_like"/>
    <property type="match status" value="1"/>
</dbReference>
<keyword evidence="11" id="KW-0675">Receptor</keyword>
<keyword evidence="6 7" id="KW-0961">Cell wall biogenesis/degradation</keyword>
<dbReference type="SUPFAM" id="SSF141523">
    <property type="entry name" value="L,D-transpeptidase catalytic domain-like"/>
    <property type="match status" value="1"/>
</dbReference>
<organism evidence="11">
    <name type="scientific">uncultured Thermomicrobiales bacterium</name>
    <dbReference type="NCBI Taxonomy" id="1645740"/>
    <lineage>
        <taxon>Bacteria</taxon>
        <taxon>Pseudomonadati</taxon>
        <taxon>Thermomicrobiota</taxon>
        <taxon>Thermomicrobia</taxon>
        <taxon>Thermomicrobiales</taxon>
        <taxon>environmental samples</taxon>
    </lineage>
</organism>
<dbReference type="GO" id="GO:0016740">
    <property type="term" value="F:transferase activity"/>
    <property type="evidence" value="ECO:0007669"/>
    <property type="project" value="UniProtKB-KW"/>
</dbReference>
<dbReference type="Pfam" id="PF03734">
    <property type="entry name" value="YkuD"/>
    <property type="match status" value="1"/>
</dbReference>
<evidence type="ECO:0000256" key="2">
    <source>
        <dbReference type="ARBA" id="ARBA00005992"/>
    </source>
</evidence>
<feature type="active site" description="Nucleophile" evidence="7">
    <location>
        <position position="441"/>
    </location>
</feature>
<evidence type="ECO:0000313" key="11">
    <source>
        <dbReference type="EMBL" id="CAA9583401.1"/>
    </source>
</evidence>
<keyword evidence="4 7" id="KW-0133">Cell shape</keyword>
<dbReference type="InterPro" id="IPR050979">
    <property type="entry name" value="LD-transpeptidase"/>
</dbReference>
<evidence type="ECO:0000259" key="10">
    <source>
        <dbReference type="PROSITE" id="PS52029"/>
    </source>
</evidence>
<proteinExistence type="inferred from homology"/>
<comment type="pathway">
    <text evidence="1 7">Cell wall biogenesis; peptidoglycan biosynthesis.</text>
</comment>
<feature type="active site" description="Proton donor/acceptor" evidence="7">
    <location>
        <position position="425"/>
    </location>
</feature>
<sequence length="466" mass="49511">MATGFFGQGGEAVPRGRRGGTAAGLAVIAMALVVTLLPMRAVAQDAPATQTVFVPRTGHTSDGLFLDLWRTQRSLLGDPITEEFRGTTRLGDGAAVERTVQFYENAALVFVPDAPAGEQVRTLPIGREALTEALAGRPAAALIRAARRTACGEETRGCVGFRETGHTVHPAFRERWEEFEAERWLGMPVSEAYRAADGSWIQYFEGAALRVIGEEVEPLPIGTATAERLELDTRRVVRPNTVPLYAAALFAPQPAAGATPRADRKPAETDPSSALEAPTAPVIEAVEETVPAPELAPLAEPAPEVIAEPAVEPEVAPEPFVEPEPEVVAPEAIAGPGPQQGAAQEIVISISAQQLWAYEGNELVNSTLVSTGTAEVEATTTPIGSHTILSKVDIQDMEGTISGEDYFVPDVPYVMYFDNLGNALHGTYWHSNFGAPMSHGCVNLPMDVAAWMYGWAGVGTAVTVIA</sequence>
<dbReference type="InterPro" id="IPR038063">
    <property type="entry name" value="Transpep_catalytic_dom"/>
</dbReference>
<dbReference type="GO" id="GO:0071555">
    <property type="term" value="P:cell wall organization"/>
    <property type="evidence" value="ECO:0007669"/>
    <property type="project" value="UniProtKB-UniRule"/>
</dbReference>
<feature type="domain" description="L,D-TPase catalytic" evidence="10">
    <location>
        <begin position="344"/>
        <end position="465"/>
    </location>
</feature>
<keyword evidence="3" id="KW-0808">Transferase</keyword>
<evidence type="ECO:0000256" key="4">
    <source>
        <dbReference type="ARBA" id="ARBA00022960"/>
    </source>
</evidence>
<keyword evidence="9" id="KW-1133">Transmembrane helix</keyword>
<dbReference type="GO" id="GO:0071972">
    <property type="term" value="F:peptidoglycan L,D-transpeptidase activity"/>
    <property type="evidence" value="ECO:0007669"/>
    <property type="project" value="TreeGrafter"/>
</dbReference>